<evidence type="ECO:0000313" key="2">
    <source>
        <dbReference type="EMBL" id="RWQ92570.1"/>
    </source>
</evidence>
<protein>
    <submittedName>
        <fullName evidence="2">Fungal-specific transcription factor domain-containing protein</fullName>
    </submittedName>
</protein>
<proteinExistence type="predicted"/>
<evidence type="ECO:0000256" key="1">
    <source>
        <dbReference type="SAM" id="MobiDB-lite"/>
    </source>
</evidence>
<dbReference type="InterPro" id="IPR021858">
    <property type="entry name" value="Fun_TF"/>
</dbReference>
<feature type="compositionally biased region" description="Low complexity" evidence="1">
    <location>
        <begin position="60"/>
        <end position="82"/>
    </location>
</feature>
<evidence type="ECO:0000313" key="3">
    <source>
        <dbReference type="Proteomes" id="UP000283841"/>
    </source>
</evidence>
<sequence length="537" mass="60795">MADNTSEARQFTFVLHEGQQGLRSHAMREYWKKRHQQKREEERAKPQPLRHLLPGKESGAETASSTTSGPSPLPSSNNGSPTALSVVSQERQPSTEAQYAPSNRSVTHEPVGSPDHKPPLPGIPAQALTGLNYALAYTRLDPFDTFPVKLGAKHHKLLHHWLTTHATMMFEELPMPSFNPMRDVWFPLDLSNEASFNAIMAHAAAHLDQMHGLRASTDALLFKAEAVRIVSTWLNDPARALSDEVFAAVLRLLTFERYWGTESEWRIHRDGLQRMIEARGGIEALQSNWRLELVTFLVSLMSKPSWFDSSNRIWEICEQPFTPDLHPIMGDMENLHRVRCLWLISFIQDMRTLMGGSSRLYLSGLSFYTAVRDAALLLWADSKHHTYTAMHRPECTPAEFRRLACLFFISVLLQGSMSTHEYAVSPSSPQAPMNSPVLDDLLLLDTYLDCSRPLWQGSVEKLHTALFRDFTGLPDGPQKMKYVLNMTDVLRCMSVEARRGVEKCLLNMLCRTKGSELRFSPDDDWTPDSLLSSFHGI</sequence>
<gene>
    <name evidence="2" type="ORF">C8Q69DRAFT_407131</name>
</gene>
<dbReference type="PANTHER" id="PTHR37540:SF5">
    <property type="entry name" value="TRANSCRIPTION FACTOR DOMAIN-CONTAINING PROTEIN"/>
    <property type="match status" value="1"/>
</dbReference>
<name>A0A443HL77_BYSSP</name>
<organism evidence="2 3">
    <name type="scientific">Byssochlamys spectabilis</name>
    <name type="common">Paecilomyces variotii</name>
    <dbReference type="NCBI Taxonomy" id="264951"/>
    <lineage>
        <taxon>Eukaryota</taxon>
        <taxon>Fungi</taxon>
        <taxon>Dikarya</taxon>
        <taxon>Ascomycota</taxon>
        <taxon>Pezizomycotina</taxon>
        <taxon>Eurotiomycetes</taxon>
        <taxon>Eurotiomycetidae</taxon>
        <taxon>Eurotiales</taxon>
        <taxon>Thermoascaceae</taxon>
        <taxon>Paecilomyces</taxon>
    </lineage>
</organism>
<dbReference type="PANTHER" id="PTHR37540">
    <property type="entry name" value="TRANSCRIPTION FACTOR (ACR-2), PUTATIVE-RELATED-RELATED"/>
    <property type="match status" value="1"/>
</dbReference>
<dbReference type="STRING" id="264951.A0A443HL77"/>
<dbReference type="GeneID" id="39597421"/>
<accession>A0A443HL77</accession>
<dbReference type="Proteomes" id="UP000283841">
    <property type="component" value="Unassembled WGS sequence"/>
</dbReference>
<dbReference type="VEuPathDB" id="FungiDB:C8Q69DRAFT_407131"/>
<dbReference type="EMBL" id="RCNU01000012">
    <property type="protein sequence ID" value="RWQ92570.1"/>
    <property type="molecule type" value="Genomic_DNA"/>
</dbReference>
<dbReference type="AlphaFoldDB" id="A0A443HL77"/>
<comment type="caution">
    <text evidence="2">The sequence shown here is derived from an EMBL/GenBank/DDBJ whole genome shotgun (WGS) entry which is preliminary data.</text>
</comment>
<keyword evidence="3" id="KW-1185">Reference proteome</keyword>
<feature type="region of interest" description="Disordered" evidence="1">
    <location>
        <begin position="1"/>
        <end position="124"/>
    </location>
</feature>
<dbReference type="RefSeq" id="XP_028482215.1">
    <property type="nucleotide sequence ID" value="XM_028628144.1"/>
</dbReference>
<feature type="compositionally biased region" description="Polar residues" evidence="1">
    <location>
        <begin position="83"/>
        <end position="105"/>
    </location>
</feature>
<reference evidence="2 3" key="1">
    <citation type="journal article" date="2018" name="Front. Microbiol.">
        <title>Genomic and genetic insights into a cosmopolitan fungus, Paecilomyces variotii (Eurotiales).</title>
        <authorList>
            <person name="Urquhart A.S."/>
            <person name="Mondo S.J."/>
            <person name="Makela M.R."/>
            <person name="Hane J.K."/>
            <person name="Wiebenga A."/>
            <person name="He G."/>
            <person name="Mihaltcheva S."/>
            <person name="Pangilinan J."/>
            <person name="Lipzen A."/>
            <person name="Barry K."/>
            <person name="de Vries R.P."/>
            <person name="Grigoriev I.V."/>
            <person name="Idnurm A."/>
        </authorList>
    </citation>
    <scope>NUCLEOTIDE SEQUENCE [LARGE SCALE GENOMIC DNA]</scope>
    <source>
        <strain evidence="2 3">CBS 101075</strain>
    </source>
</reference>
<dbReference type="Pfam" id="PF11951">
    <property type="entry name" value="Fungal_trans_2"/>
    <property type="match status" value="1"/>
</dbReference>